<feature type="region of interest" description="Disordered" evidence="1">
    <location>
        <begin position="1"/>
        <end position="26"/>
    </location>
</feature>
<evidence type="ECO:0000313" key="3">
    <source>
        <dbReference type="Proteomes" id="UP000585614"/>
    </source>
</evidence>
<dbReference type="AlphaFoldDB" id="A0A7J8AF98"/>
<accession>A0A7J8AF98</accession>
<proteinExistence type="predicted"/>
<dbReference type="Gene3D" id="3.40.50.300">
    <property type="entry name" value="P-loop containing nucleotide triphosphate hydrolases"/>
    <property type="match status" value="1"/>
</dbReference>
<organism evidence="2 3">
    <name type="scientific">Rhinolophus ferrumequinum</name>
    <name type="common">Greater horseshoe bat</name>
    <dbReference type="NCBI Taxonomy" id="59479"/>
    <lineage>
        <taxon>Eukaryota</taxon>
        <taxon>Metazoa</taxon>
        <taxon>Chordata</taxon>
        <taxon>Craniata</taxon>
        <taxon>Vertebrata</taxon>
        <taxon>Euteleostomi</taxon>
        <taxon>Mammalia</taxon>
        <taxon>Eutheria</taxon>
        <taxon>Laurasiatheria</taxon>
        <taxon>Chiroptera</taxon>
        <taxon>Yinpterochiroptera</taxon>
        <taxon>Rhinolophoidea</taxon>
        <taxon>Rhinolophidae</taxon>
        <taxon>Rhinolophinae</taxon>
        <taxon>Rhinolophus</taxon>
    </lineage>
</organism>
<reference evidence="2 3" key="1">
    <citation type="journal article" date="2020" name="Nature">
        <title>Six reference-quality genomes reveal evolution of bat adaptations.</title>
        <authorList>
            <person name="Jebb D."/>
            <person name="Huang Z."/>
            <person name="Pippel M."/>
            <person name="Hughes G.M."/>
            <person name="Lavrichenko K."/>
            <person name="Devanna P."/>
            <person name="Winkler S."/>
            <person name="Jermiin L.S."/>
            <person name="Skirmuntt E.C."/>
            <person name="Katzourakis A."/>
            <person name="Burkitt-Gray L."/>
            <person name="Ray D.A."/>
            <person name="Sullivan K.A.M."/>
            <person name="Roscito J.G."/>
            <person name="Kirilenko B.M."/>
            <person name="Davalos L.M."/>
            <person name="Corthals A.P."/>
            <person name="Power M.L."/>
            <person name="Jones G."/>
            <person name="Ransome R.D."/>
            <person name="Dechmann D.K.N."/>
            <person name="Locatelli A.G."/>
            <person name="Puechmaille S.J."/>
            <person name="Fedrigo O."/>
            <person name="Jarvis E.D."/>
            <person name="Hiller M."/>
            <person name="Vernes S.C."/>
            <person name="Myers E.W."/>
            <person name="Teeling E.C."/>
        </authorList>
    </citation>
    <scope>NUCLEOTIDE SEQUENCE [LARGE SCALE GENOMIC DNA]</scope>
    <source>
        <strain evidence="2">MRhiFer1</strain>
        <tissue evidence="2">Lung</tissue>
    </source>
</reference>
<evidence type="ECO:0000256" key="1">
    <source>
        <dbReference type="SAM" id="MobiDB-lite"/>
    </source>
</evidence>
<comment type="caution">
    <text evidence="2">The sequence shown here is derived from an EMBL/GenBank/DDBJ whole genome shotgun (WGS) entry which is preliminary data.</text>
</comment>
<name>A0A7J8AF98_RHIFE</name>
<sequence>MVKVPSKGLSQRNFLPGIPGSHSQGGSWDQCFQSSDMTQDACFWMKQINMLSQGMKDQIHEIYQKGNASIQAVLLSASMPIDLLQVIKKFMRDPFQILVKKEELTFEKNWQWEENRGGQLWPLH</sequence>
<protein>
    <submittedName>
        <fullName evidence="2">Uncharacterized protein</fullName>
    </submittedName>
</protein>
<dbReference type="Proteomes" id="UP000585614">
    <property type="component" value="Unassembled WGS sequence"/>
</dbReference>
<dbReference type="InterPro" id="IPR027417">
    <property type="entry name" value="P-loop_NTPase"/>
</dbReference>
<gene>
    <name evidence="2" type="ORF">mRhiFer1_008847</name>
</gene>
<evidence type="ECO:0000313" key="2">
    <source>
        <dbReference type="EMBL" id="KAF6385008.1"/>
    </source>
</evidence>
<dbReference type="EMBL" id="JACAGC010000002">
    <property type="protein sequence ID" value="KAF6385008.1"/>
    <property type="molecule type" value="Genomic_DNA"/>
</dbReference>